<dbReference type="Gene3D" id="1.10.10.10">
    <property type="entry name" value="Winged helix-like DNA-binding domain superfamily/Winged helix DNA-binding domain"/>
    <property type="match status" value="1"/>
</dbReference>
<dbReference type="EMBL" id="AP019377">
    <property type="protein sequence ID" value="BBH94644.1"/>
    <property type="molecule type" value="Genomic_DNA"/>
</dbReference>
<protein>
    <recommendedName>
        <fullName evidence="6">RNA polymerase sigma factor</fullName>
    </recommendedName>
</protein>
<name>A0A455T7C7_9CHLR</name>
<dbReference type="CDD" id="cd06171">
    <property type="entry name" value="Sigma70_r4"/>
    <property type="match status" value="1"/>
</dbReference>
<dbReference type="GO" id="GO:0016987">
    <property type="term" value="F:sigma factor activity"/>
    <property type="evidence" value="ECO:0007669"/>
    <property type="project" value="UniProtKB-KW"/>
</dbReference>
<dbReference type="Pfam" id="PF08281">
    <property type="entry name" value="Sigma70_r4_2"/>
    <property type="match status" value="1"/>
</dbReference>
<dbReference type="InterPro" id="IPR013249">
    <property type="entry name" value="RNA_pol_sigma70_r4_t2"/>
</dbReference>
<comment type="similarity">
    <text evidence="1 6">Belongs to the sigma-70 factor family. ECF subfamily.</text>
</comment>
<accession>A0A455T7C7</accession>
<dbReference type="InterPro" id="IPR036388">
    <property type="entry name" value="WH-like_DNA-bd_sf"/>
</dbReference>
<evidence type="ECO:0000256" key="4">
    <source>
        <dbReference type="ARBA" id="ARBA00023125"/>
    </source>
</evidence>
<dbReference type="InterPro" id="IPR013324">
    <property type="entry name" value="RNA_pol_sigma_r3/r4-like"/>
</dbReference>
<dbReference type="InterPro" id="IPR007627">
    <property type="entry name" value="RNA_pol_sigma70_r2"/>
</dbReference>
<evidence type="ECO:0000256" key="6">
    <source>
        <dbReference type="RuleBase" id="RU000716"/>
    </source>
</evidence>
<organism evidence="10">
    <name type="scientific">Thermogemmatispora argillosa</name>
    <dbReference type="NCBI Taxonomy" id="2045280"/>
    <lineage>
        <taxon>Bacteria</taxon>
        <taxon>Bacillati</taxon>
        <taxon>Chloroflexota</taxon>
        <taxon>Ktedonobacteria</taxon>
        <taxon>Thermogemmatisporales</taxon>
        <taxon>Thermogemmatisporaceae</taxon>
        <taxon>Thermogemmatispora</taxon>
    </lineage>
</organism>
<evidence type="ECO:0000256" key="5">
    <source>
        <dbReference type="ARBA" id="ARBA00023163"/>
    </source>
</evidence>
<dbReference type="SUPFAM" id="SSF88659">
    <property type="entry name" value="Sigma3 and sigma4 domains of RNA polymerase sigma factors"/>
    <property type="match status" value="1"/>
</dbReference>
<dbReference type="GO" id="GO:0006950">
    <property type="term" value="P:response to stress"/>
    <property type="evidence" value="ECO:0007669"/>
    <property type="project" value="UniProtKB-ARBA"/>
</dbReference>
<dbReference type="PROSITE" id="PS01063">
    <property type="entry name" value="SIGMA70_ECF"/>
    <property type="match status" value="1"/>
</dbReference>
<evidence type="ECO:0000259" key="9">
    <source>
        <dbReference type="Pfam" id="PF08281"/>
    </source>
</evidence>
<dbReference type="Gene3D" id="1.10.1740.10">
    <property type="match status" value="1"/>
</dbReference>
<dbReference type="PANTHER" id="PTHR43133:SF51">
    <property type="entry name" value="RNA POLYMERASE SIGMA FACTOR"/>
    <property type="match status" value="1"/>
</dbReference>
<evidence type="ECO:0000259" key="8">
    <source>
        <dbReference type="Pfam" id="PF04542"/>
    </source>
</evidence>
<dbReference type="InterPro" id="IPR000838">
    <property type="entry name" value="RNA_pol_sigma70_ECF_CS"/>
</dbReference>
<dbReference type="GO" id="GO:0006352">
    <property type="term" value="P:DNA-templated transcription initiation"/>
    <property type="evidence" value="ECO:0007669"/>
    <property type="project" value="InterPro"/>
</dbReference>
<feature type="region of interest" description="Disordered" evidence="7">
    <location>
        <begin position="16"/>
        <end position="47"/>
    </location>
</feature>
<keyword evidence="5 6" id="KW-0804">Transcription</keyword>
<evidence type="ECO:0000256" key="7">
    <source>
        <dbReference type="SAM" id="MobiDB-lite"/>
    </source>
</evidence>
<reference evidence="10" key="1">
    <citation type="submission" date="2018-12" db="EMBL/GenBank/DDBJ databases">
        <title>Novel natural products biosynthetic potential of the class Ktedonobacteria.</title>
        <authorList>
            <person name="Zheng Y."/>
            <person name="Saitou A."/>
            <person name="Wang C.M."/>
            <person name="Toyoda A."/>
            <person name="Minakuchi Y."/>
            <person name="Sekiguchi Y."/>
            <person name="Ueda K."/>
            <person name="Takano H."/>
            <person name="Sakai Y."/>
            <person name="Yokota A."/>
            <person name="Yabe S."/>
        </authorList>
    </citation>
    <scope>NUCLEOTIDE SEQUENCE</scope>
    <source>
        <strain evidence="10">A3-2</strain>
    </source>
</reference>
<dbReference type="Pfam" id="PF04542">
    <property type="entry name" value="Sigma70_r2"/>
    <property type="match status" value="1"/>
</dbReference>
<keyword evidence="4 6" id="KW-0238">DNA-binding</keyword>
<dbReference type="InterPro" id="IPR039425">
    <property type="entry name" value="RNA_pol_sigma-70-like"/>
</dbReference>
<keyword evidence="3 6" id="KW-0731">Sigma factor</keyword>
<evidence type="ECO:0000313" key="10">
    <source>
        <dbReference type="EMBL" id="BBH94644.1"/>
    </source>
</evidence>
<dbReference type="NCBIfam" id="TIGR02937">
    <property type="entry name" value="sigma70-ECF"/>
    <property type="match status" value="1"/>
</dbReference>
<gene>
    <name evidence="10" type="ORF">KTA_28430</name>
</gene>
<dbReference type="InterPro" id="IPR013325">
    <property type="entry name" value="RNA_pol_sigma_r2"/>
</dbReference>
<evidence type="ECO:0000256" key="3">
    <source>
        <dbReference type="ARBA" id="ARBA00023082"/>
    </source>
</evidence>
<dbReference type="PANTHER" id="PTHR43133">
    <property type="entry name" value="RNA POLYMERASE ECF-TYPE SIGMA FACTO"/>
    <property type="match status" value="1"/>
</dbReference>
<evidence type="ECO:0000256" key="2">
    <source>
        <dbReference type="ARBA" id="ARBA00023015"/>
    </source>
</evidence>
<dbReference type="SUPFAM" id="SSF88946">
    <property type="entry name" value="Sigma2 domain of RNA polymerase sigma factors"/>
    <property type="match status" value="1"/>
</dbReference>
<keyword evidence="2 6" id="KW-0805">Transcription regulation</keyword>
<dbReference type="GO" id="GO:0003677">
    <property type="term" value="F:DNA binding"/>
    <property type="evidence" value="ECO:0007669"/>
    <property type="project" value="UniProtKB-KW"/>
</dbReference>
<sequence length="260" mass="29251">MDSTLRASGTLSLGPVAQPARHIRRKRGSRPEESAEAISSRGQAQSGQGIAVGEQVLHGQVQGAAVEAISDTALVELVLAGEQDAFSVLVERYKDAVYNLAYRMLGNVTEAEDVTQEAFVRAYMQLASYKPAHKFSTWLLSIASHLAIDQFRRRRFLARSLEEVPFLEWIIDLGSSPEQSALEGEQHDEIQRYLQRLPAKYRAVIVLRYWYDLSYEEIASALKLTPALVKARLHRARELLARYMQQEETKEGAVNALPRR</sequence>
<evidence type="ECO:0000256" key="1">
    <source>
        <dbReference type="ARBA" id="ARBA00010641"/>
    </source>
</evidence>
<feature type="domain" description="RNA polymerase sigma factor 70 region 4 type 2" evidence="9">
    <location>
        <begin position="188"/>
        <end position="240"/>
    </location>
</feature>
<proteinExistence type="inferred from homology"/>
<dbReference type="AlphaFoldDB" id="A0A455T7C7"/>
<feature type="domain" description="RNA polymerase sigma-70 region 2" evidence="8">
    <location>
        <begin position="89"/>
        <end position="155"/>
    </location>
</feature>
<dbReference type="InterPro" id="IPR014284">
    <property type="entry name" value="RNA_pol_sigma-70_dom"/>
</dbReference>